<dbReference type="OrthoDB" id="9774616at2"/>
<evidence type="ECO:0000259" key="4">
    <source>
        <dbReference type="PROSITE" id="PS50042"/>
    </source>
</evidence>
<keyword evidence="2" id="KW-0238">DNA-binding</keyword>
<feature type="domain" description="HTH crp-type" evidence="5">
    <location>
        <begin position="154"/>
        <end position="222"/>
    </location>
</feature>
<comment type="caution">
    <text evidence="6">The sequence shown here is derived from an EMBL/GenBank/DDBJ whole genome shotgun (WGS) entry which is preliminary data.</text>
</comment>
<dbReference type="InterPro" id="IPR014710">
    <property type="entry name" value="RmlC-like_jellyroll"/>
</dbReference>
<evidence type="ECO:0000313" key="6">
    <source>
        <dbReference type="EMBL" id="RGS42898.1"/>
    </source>
</evidence>
<protein>
    <submittedName>
        <fullName evidence="6">Crp/Fnr family transcriptional regulator</fullName>
    </submittedName>
</protein>
<dbReference type="GO" id="GO:0006355">
    <property type="term" value="P:regulation of DNA-templated transcription"/>
    <property type="evidence" value="ECO:0007669"/>
    <property type="project" value="InterPro"/>
</dbReference>
<dbReference type="SUPFAM" id="SSF46785">
    <property type="entry name" value="Winged helix' DNA-binding domain"/>
    <property type="match status" value="1"/>
</dbReference>
<evidence type="ECO:0000313" key="7">
    <source>
        <dbReference type="Proteomes" id="UP000283295"/>
    </source>
</evidence>
<dbReference type="EMBL" id="QRVK01000014">
    <property type="protein sequence ID" value="RGS42898.1"/>
    <property type="molecule type" value="Genomic_DNA"/>
</dbReference>
<feature type="domain" description="Cyclic nucleotide-binding" evidence="4">
    <location>
        <begin position="13"/>
        <end position="85"/>
    </location>
</feature>
<dbReference type="InterPro" id="IPR036390">
    <property type="entry name" value="WH_DNA-bd_sf"/>
</dbReference>
<keyword evidence="1" id="KW-0805">Transcription regulation</keyword>
<dbReference type="Proteomes" id="UP000283295">
    <property type="component" value="Unassembled WGS sequence"/>
</dbReference>
<evidence type="ECO:0000256" key="1">
    <source>
        <dbReference type="ARBA" id="ARBA00023015"/>
    </source>
</evidence>
<reference evidence="6 7" key="1">
    <citation type="submission" date="2018-08" db="EMBL/GenBank/DDBJ databases">
        <title>A genome reference for cultivated species of the human gut microbiota.</title>
        <authorList>
            <person name="Zou Y."/>
            <person name="Xue W."/>
            <person name="Luo G."/>
        </authorList>
    </citation>
    <scope>NUCLEOTIDE SEQUENCE [LARGE SCALE GENOMIC DNA]</scope>
    <source>
        <strain evidence="6 7">AF22-21</strain>
    </source>
</reference>
<dbReference type="PROSITE" id="PS51063">
    <property type="entry name" value="HTH_CRP_2"/>
    <property type="match status" value="1"/>
</dbReference>
<evidence type="ECO:0000259" key="5">
    <source>
        <dbReference type="PROSITE" id="PS51063"/>
    </source>
</evidence>
<dbReference type="AlphaFoldDB" id="A0A412IS33"/>
<sequence length="228" mass="25255">MNKYMDTLLKSSLFSGIIADDVDSILDCLGAIIKKYQKNECILMAGNTTEYIGLLLTGKAIVIQEDYWGGQSVMSAILPGHTFAESYACTPGSVLDVSVYAEAASSVLFLNVQKMLTTCPVTCGRHNQMIKNLLCDLAGKNLRLGEKSKHMSQKTTRDKLLSYLSSEMHRHGSNEFDIPFSRQQLADFLSVDRSGLSTELGRMKDEGMIDFHKSHFILKSPAQGWTDV</sequence>
<dbReference type="SUPFAM" id="SSF51206">
    <property type="entry name" value="cAMP-binding domain-like"/>
    <property type="match status" value="1"/>
</dbReference>
<name>A0A412IS33_9FIRM</name>
<dbReference type="CDD" id="cd00038">
    <property type="entry name" value="CAP_ED"/>
    <property type="match status" value="1"/>
</dbReference>
<dbReference type="RefSeq" id="WP_119202601.1">
    <property type="nucleotide sequence ID" value="NZ_JBDMSD010000012.1"/>
</dbReference>
<accession>A0A412IS33</accession>
<proteinExistence type="predicted"/>
<dbReference type="InterPro" id="IPR012318">
    <property type="entry name" value="HTH_CRP"/>
</dbReference>
<dbReference type="GO" id="GO:0003677">
    <property type="term" value="F:DNA binding"/>
    <property type="evidence" value="ECO:0007669"/>
    <property type="project" value="UniProtKB-KW"/>
</dbReference>
<keyword evidence="3" id="KW-0804">Transcription</keyword>
<dbReference type="Gene3D" id="2.60.120.10">
    <property type="entry name" value="Jelly Rolls"/>
    <property type="match status" value="1"/>
</dbReference>
<dbReference type="Pfam" id="PF13545">
    <property type="entry name" value="HTH_Crp_2"/>
    <property type="match status" value="1"/>
</dbReference>
<evidence type="ECO:0000256" key="3">
    <source>
        <dbReference type="ARBA" id="ARBA00023163"/>
    </source>
</evidence>
<dbReference type="Pfam" id="PF00027">
    <property type="entry name" value="cNMP_binding"/>
    <property type="match status" value="1"/>
</dbReference>
<organism evidence="6 7">
    <name type="scientific">Coprococcus eutactus</name>
    <dbReference type="NCBI Taxonomy" id="33043"/>
    <lineage>
        <taxon>Bacteria</taxon>
        <taxon>Bacillati</taxon>
        <taxon>Bacillota</taxon>
        <taxon>Clostridia</taxon>
        <taxon>Lachnospirales</taxon>
        <taxon>Lachnospiraceae</taxon>
        <taxon>Coprococcus</taxon>
    </lineage>
</organism>
<dbReference type="PROSITE" id="PS50042">
    <property type="entry name" value="CNMP_BINDING_3"/>
    <property type="match status" value="1"/>
</dbReference>
<evidence type="ECO:0000256" key="2">
    <source>
        <dbReference type="ARBA" id="ARBA00023125"/>
    </source>
</evidence>
<dbReference type="InterPro" id="IPR000595">
    <property type="entry name" value="cNMP-bd_dom"/>
</dbReference>
<dbReference type="InterPro" id="IPR018490">
    <property type="entry name" value="cNMP-bd_dom_sf"/>
</dbReference>
<gene>
    <name evidence="6" type="ORF">DWX94_07245</name>
</gene>